<dbReference type="Proteomes" id="UP000439903">
    <property type="component" value="Unassembled WGS sequence"/>
</dbReference>
<dbReference type="Pfam" id="PF24981">
    <property type="entry name" value="Beta-prop_ATRN-LZTR1"/>
    <property type="match status" value="1"/>
</dbReference>
<evidence type="ECO:0000259" key="4">
    <source>
        <dbReference type="Pfam" id="PF24981"/>
    </source>
</evidence>
<dbReference type="InterPro" id="IPR056737">
    <property type="entry name" value="Beta-prop_ATRN-MKLN-like"/>
</dbReference>
<evidence type="ECO:0000256" key="3">
    <source>
        <dbReference type="SAM" id="Phobius"/>
    </source>
</evidence>
<sequence>MVKMCVQEIKSSKIILFIIIITLKAFGNAVFVPEARAGHVAVIVGDQIYFMGGSRLIPATNPIKSPIRVYNLSDEVFSLSLLSQFSTSNPPYVDLSDTSARMKYGSEKGTAVFGGPNRKNVYLIGGVQQDLALLNKIDNNITVTSNQTLMIEEISKTYNASDQFIYFYQSDAEFWSYPQDQVGIPPTRRRSTSTIIDKNGIIYIFGGRTQIDTGSPTFTCYNDLYTFNTMLLSWQNINAVNAPLPQSHAAPVLLPNGKILYIGGVSQTQPGLVAELIDMKNISVFDTISLIWSYKHAVLRDNSITIQPRIAHTATLTSDNNEIIIIGGNSNYGYNLTAVAPIFVSLSILTEPYEYSELITSGDKPPPLAVHTANLYKNYIIIAFGNITSDSTPPVEMNSRIYLLDIPCKTWVTTFTPGNSTCNNGSNINNGLYINSVLNIIKIVGIVVGIVIGIVLGIIIILCIFKKINDKNRSKQTSLRKVEPLQ</sequence>
<comment type="caution">
    <text evidence="5">The sequence shown here is derived from an EMBL/GenBank/DDBJ whole genome shotgun (WGS) entry which is preliminary data.</text>
</comment>
<gene>
    <name evidence="5" type="ORF">F8M41_017863</name>
</gene>
<evidence type="ECO:0000256" key="1">
    <source>
        <dbReference type="ARBA" id="ARBA00022441"/>
    </source>
</evidence>
<keyword evidence="3" id="KW-1133">Transmembrane helix</keyword>
<keyword evidence="6" id="KW-1185">Reference proteome</keyword>
<keyword evidence="3" id="KW-0812">Transmembrane</keyword>
<evidence type="ECO:0000256" key="2">
    <source>
        <dbReference type="ARBA" id="ARBA00022737"/>
    </source>
</evidence>
<feature type="domain" description="Attractin/MKLN-like beta-propeller" evidence="4">
    <location>
        <begin position="159"/>
        <end position="418"/>
    </location>
</feature>
<keyword evidence="2" id="KW-0677">Repeat</keyword>
<dbReference type="AlphaFoldDB" id="A0A8H4AMF2"/>
<name>A0A8H4AMF2_GIGMA</name>
<organism evidence="5 6">
    <name type="scientific">Gigaspora margarita</name>
    <dbReference type="NCBI Taxonomy" id="4874"/>
    <lineage>
        <taxon>Eukaryota</taxon>
        <taxon>Fungi</taxon>
        <taxon>Fungi incertae sedis</taxon>
        <taxon>Mucoromycota</taxon>
        <taxon>Glomeromycotina</taxon>
        <taxon>Glomeromycetes</taxon>
        <taxon>Diversisporales</taxon>
        <taxon>Gigasporaceae</taxon>
        <taxon>Gigaspora</taxon>
    </lineage>
</organism>
<dbReference type="OrthoDB" id="432528at2759"/>
<feature type="transmembrane region" description="Helical" evidence="3">
    <location>
        <begin position="443"/>
        <end position="465"/>
    </location>
</feature>
<dbReference type="InterPro" id="IPR015915">
    <property type="entry name" value="Kelch-typ_b-propeller"/>
</dbReference>
<proteinExistence type="predicted"/>
<dbReference type="PANTHER" id="PTHR23244">
    <property type="entry name" value="KELCH REPEAT DOMAIN"/>
    <property type="match status" value="1"/>
</dbReference>
<dbReference type="Gene3D" id="2.120.10.80">
    <property type="entry name" value="Kelch-type beta propeller"/>
    <property type="match status" value="1"/>
</dbReference>
<accession>A0A8H4AMF2</accession>
<evidence type="ECO:0000313" key="6">
    <source>
        <dbReference type="Proteomes" id="UP000439903"/>
    </source>
</evidence>
<protein>
    <submittedName>
        <fullName evidence="5">Galactose oxidase</fullName>
    </submittedName>
</protein>
<keyword evidence="3" id="KW-0472">Membrane</keyword>
<evidence type="ECO:0000313" key="5">
    <source>
        <dbReference type="EMBL" id="KAF0513076.1"/>
    </source>
</evidence>
<keyword evidence="1" id="KW-0880">Kelch repeat</keyword>
<reference evidence="5 6" key="1">
    <citation type="journal article" date="2019" name="Environ. Microbiol.">
        <title>At the nexus of three kingdoms: the genome of the mycorrhizal fungus Gigaspora margarita provides insights into plant, endobacterial and fungal interactions.</title>
        <authorList>
            <person name="Venice F."/>
            <person name="Ghignone S."/>
            <person name="Salvioli di Fossalunga A."/>
            <person name="Amselem J."/>
            <person name="Novero M."/>
            <person name="Xianan X."/>
            <person name="Sedzielewska Toro K."/>
            <person name="Morin E."/>
            <person name="Lipzen A."/>
            <person name="Grigoriev I.V."/>
            <person name="Henrissat B."/>
            <person name="Martin F.M."/>
            <person name="Bonfante P."/>
        </authorList>
    </citation>
    <scope>NUCLEOTIDE SEQUENCE [LARGE SCALE GENOMIC DNA]</scope>
    <source>
        <strain evidence="5 6">BEG34</strain>
    </source>
</reference>
<dbReference type="EMBL" id="WTPW01000418">
    <property type="protein sequence ID" value="KAF0513076.1"/>
    <property type="molecule type" value="Genomic_DNA"/>
</dbReference>
<dbReference type="SUPFAM" id="SSF117281">
    <property type="entry name" value="Kelch motif"/>
    <property type="match status" value="1"/>
</dbReference>